<feature type="region of interest" description="Disordered" evidence="1">
    <location>
        <begin position="163"/>
        <end position="191"/>
    </location>
</feature>
<organism evidence="2 3">
    <name type="scientific">Allorhizobium terrae</name>
    <dbReference type="NCBI Taxonomy" id="1848972"/>
    <lineage>
        <taxon>Bacteria</taxon>
        <taxon>Pseudomonadati</taxon>
        <taxon>Pseudomonadota</taxon>
        <taxon>Alphaproteobacteria</taxon>
        <taxon>Hyphomicrobiales</taxon>
        <taxon>Rhizobiaceae</taxon>
        <taxon>Rhizobium/Agrobacterium group</taxon>
        <taxon>Allorhizobium</taxon>
    </lineage>
</organism>
<keyword evidence="3" id="KW-1185">Reference proteome</keyword>
<evidence type="ECO:0000256" key="1">
    <source>
        <dbReference type="SAM" id="MobiDB-lite"/>
    </source>
</evidence>
<evidence type="ECO:0000313" key="3">
    <source>
        <dbReference type="Proteomes" id="UP000310754"/>
    </source>
</evidence>
<accession>A0A4S3ZTE2</accession>
<feature type="region of interest" description="Disordered" evidence="1">
    <location>
        <begin position="241"/>
        <end position="305"/>
    </location>
</feature>
<gene>
    <name evidence="2" type="ORF">E6C51_13735</name>
</gene>
<sequence length="641" mass="66987">MLPPVQPTSRSAVAVADSAADVPHLPNTQGNTGQDAGVRADQNNSSSIAGRINNLLLSSRDTVRADMATIADMVGASIGIERKPNEADAAFAARFVAALTKLDEGQRAALQRTLNQVLKGLQVQVLLQVLKNQDGPEAALLSAYMEIQRSNRENLKAQTVVSSYTQNSQSEPAKPAETQATNAGAPRSTAPQTSITVALQGSVAGVVVKEAAIANLAAALRQASSGALTDYQTETGQLISVSALPNDSTETEALRATPDTNSGTSPKALGAKAPGAEGLGAKMPDLGSPPASAGPQHDKQTETSVPATPLKAAATQPMDAPQARQLMAQAFSSSPAAAPEPSLLTAKRADVPLPSDMSRSALPQPNTEAAPRSTANPATETGHLAQTAKDTEKSAPHASLQTTAAAMDERVVQKEAAIATALSMKGWSEAPLPAPQSVQKDSASSGAALFRQMFFQATDLNESAEAAALRALVNRPEATQNAESAKPKTADSRDTETEKQVGEHASMRAQAVLTLAGAQAVPVPAPAQIMFPLAVPVPVVNYLANQQTPADERDISINAIDALGDEETQQDAHQQPYQDQSEEDEASADEAPEAIDEKALPRTQTDEEHHPTMRPDLPMLPAPQDEPVLADSLYWKIADLE</sequence>
<feature type="region of interest" description="Disordered" evidence="1">
    <location>
        <begin position="475"/>
        <end position="502"/>
    </location>
</feature>
<feature type="region of interest" description="Disordered" evidence="1">
    <location>
        <begin position="1"/>
        <end position="44"/>
    </location>
</feature>
<feature type="compositionally biased region" description="Polar residues" evidence="1">
    <location>
        <begin position="357"/>
        <end position="379"/>
    </location>
</feature>
<feature type="compositionally biased region" description="Low complexity" evidence="1">
    <location>
        <begin position="330"/>
        <end position="342"/>
    </location>
</feature>
<feature type="compositionally biased region" description="Low complexity" evidence="1">
    <location>
        <begin position="11"/>
        <end position="22"/>
    </location>
</feature>
<proteinExistence type="predicted"/>
<feature type="region of interest" description="Disordered" evidence="1">
    <location>
        <begin position="566"/>
        <end position="625"/>
    </location>
</feature>
<name>A0A4S3ZTE2_9HYPH</name>
<dbReference type="EMBL" id="SSOA01000007">
    <property type="protein sequence ID" value="THF48939.1"/>
    <property type="molecule type" value="Genomic_DNA"/>
</dbReference>
<feature type="compositionally biased region" description="Basic and acidic residues" evidence="1">
    <location>
        <begin position="595"/>
        <end position="613"/>
    </location>
</feature>
<feature type="compositionally biased region" description="Basic and acidic residues" evidence="1">
    <location>
        <begin position="485"/>
        <end position="502"/>
    </location>
</feature>
<feature type="region of interest" description="Disordered" evidence="1">
    <location>
        <begin position="328"/>
        <end position="399"/>
    </location>
</feature>
<protein>
    <submittedName>
        <fullName evidence="2">Uncharacterized protein</fullName>
    </submittedName>
</protein>
<dbReference type="Proteomes" id="UP000310754">
    <property type="component" value="Unassembled WGS sequence"/>
</dbReference>
<evidence type="ECO:0000313" key="2">
    <source>
        <dbReference type="EMBL" id="THF48939.1"/>
    </source>
</evidence>
<comment type="caution">
    <text evidence="2">The sequence shown here is derived from an EMBL/GenBank/DDBJ whole genome shotgun (WGS) entry which is preliminary data.</text>
</comment>
<feature type="compositionally biased region" description="Acidic residues" evidence="1">
    <location>
        <begin position="580"/>
        <end position="594"/>
    </location>
</feature>
<dbReference type="AlphaFoldDB" id="A0A4S3ZTE2"/>
<dbReference type="RefSeq" id="WP_190236382.1">
    <property type="nucleotide sequence ID" value="NZ_SSOA01000007.1"/>
</dbReference>
<reference evidence="2 3" key="1">
    <citation type="submission" date="2019-04" db="EMBL/GenBank/DDBJ databases">
        <title>Rhizobium terrae sp. nov., isolated from a paddy soil.</title>
        <authorList>
            <person name="Lin S.-Y."/>
            <person name="Hameed A."/>
            <person name="Huang H.-I."/>
            <person name="Young C.-C."/>
        </authorList>
    </citation>
    <scope>NUCLEOTIDE SEQUENCE [LARGE SCALE GENOMIC DNA]</scope>
    <source>
        <strain evidence="2 3">CC-HIH110</strain>
    </source>
</reference>